<feature type="binding site" evidence="7">
    <location>
        <position position="142"/>
    </location>
    <ligand>
        <name>a 1,2-diacyl-sn-glycero-3-phospho-(1'-sn-glycerol)</name>
        <dbReference type="ChEBI" id="CHEBI:64716"/>
    </ligand>
</feature>
<dbReference type="InterPro" id="IPR001640">
    <property type="entry name" value="Lgt"/>
</dbReference>
<comment type="caution">
    <text evidence="8">The sequence shown here is derived from an EMBL/GenBank/DDBJ whole genome shotgun (WGS) entry which is preliminary data.</text>
</comment>
<feature type="transmembrane region" description="Helical" evidence="7">
    <location>
        <begin position="245"/>
        <end position="264"/>
    </location>
</feature>
<evidence type="ECO:0000256" key="5">
    <source>
        <dbReference type="ARBA" id="ARBA00022989"/>
    </source>
</evidence>
<reference evidence="8 9" key="1">
    <citation type="submission" date="2019-03" db="EMBL/GenBank/DDBJ databases">
        <title>Genome Sequencing and Assembly of Various Microbes Isolated from Alder Root Nodule.</title>
        <authorList>
            <person name="Swanson E."/>
            <person name="Sevigny J.L."/>
            <person name="Pesce C."/>
            <person name="Davis I."/>
            <person name="Kleiner V."/>
            <person name="Tisa L."/>
        </authorList>
    </citation>
    <scope>NUCLEOTIDE SEQUENCE [LARGE SCALE GENOMIC DNA]</scope>
    <source>
        <strain evidence="8 9">4R-31</strain>
    </source>
</reference>
<comment type="catalytic activity">
    <reaction evidence="7">
        <text>L-cysteinyl-[prolipoprotein] + a 1,2-diacyl-sn-glycero-3-phospho-(1'-sn-glycerol) = an S-1,2-diacyl-sn-glyceryl-L-cysteinyl-[prolipoprotein] + sn-glycerol 1-phosphate + H(+)</text>
        <dbReference type="Rhea" id="RHEA:56712"/>
        <dbReference type="Rhea" id="RHEA-COMP:14679"/>
        <dbReference type="Rhea" id="RHEA-COMP:14680"/>
        <dbReference type="ChEBI" id="CHEBI:15378"/>
        <dbReference type="ChEBI" id="CHEBI:29950"/>
        <dbReference type="ChEBI" id="CHEBI:57685"/>
        <dbReference type="ChEBI" id="CHEBI:64716"/>
        <dbReference type="ChEBI" id="CHEBI:140658"/>
        <dbReference type="EC" id="2.5.1.145"/>
    </reaction>
</comment>
<name>A0AAX2SFB3_KOCRH</name>
<keyword evidence="3 7" id="KW-0808">Transferase</keyword>
<feature type="transmembrane region" description="Helical" evidence="7">
    <location>
        <begin position="185"/>
        <end position="202"/>
    </location>
</feature>
<dbReference type="Pfam" id="PF01790">
    <property type="entry name" value="LGT"/>
    <property type="match status" value="1"/>
</dbReference>
<keyword evidence="8" id="KW-0328">Glycosyltransferase</keyword>
<evidence type="ECO:0000256" key="6">
    <source>
        <dbReference type="ARBA" id="ARBA00023136"/>
    </source>
</evidence>
<comment type="similarity">
    <text evidence="1 7">Belongs to the Lgt family.</text>
</comment>
<keyword evidence="5 7" id="KW-1133">Transmembrane helix</keyword>
<comment type="pathway">
    <text evidence="7">Protein modification; lipoprotein biosynthesis (diacylglyceryl transfer).</text>
</comment>
<dbReference type="AlphaFoldDB" id="A0AAX2SFB3"/>
<sequence>MVPASIPSPEISSIHIGFLTIHFYALCILLGMALAVWLTMRRWTRRGQDPDVLWDIVFWAVLAGIVGARAYHVLITDPMGYFGPGADPWDVLRIWEGGIGIMGAVTAGAGAAWLVCRRYGLPLHVFADCVAPGLLLAQAIGRWGNWFNQELFGKPTTLPWGLEISPGSANFPPGLPPDTLFHPTFLYESLWDLLGVVLLLLAERRMRVTHGRVFALYMVYYGAGRLFIEMFLRVDPALMVLGVRVHVWTSLLIVLGGLVLFLVLGRRARRTGPTTPAATLTGAAPSAD</sequence>
<feature type="transmembrane region" description="Helical" evidence="7">
    <location>
        <begin position="214"/>
        <end position="233"/>
    </location>
</feature>
<proteinExistence type="inferred from homology"/>
<gene>
    <name evidence="7" type="primary">lgt</name>
    <name evidence="8" type="ORF">E4P33_02990</name>
</gene>
<dbReference type="Proteomes" id="UP000298017">
    <property type="component" value="Unassembled WGS sequence"/>
</dbReference>
<evidence type="ECO:0000313" key="9">
    <source>
        <dbReference type="Proteomes" id="UP000298017"/>
    </source>
</evidence>
<keyword evidence="4 7" id="KW-0812">Transmembrane</keyword>
<dbReference type="GO" id="GO:0042158">
    <property type="term" value="P:lipoprotein biosynthetic process"/>
    <property type="evidence" value="ECO:0007669"/>
    <property type="project" value="UniProtKB-UniRule"/>
</dbReference>
<dbReference type="HAMAP" id="MF_01147">
    <property type="entry name" value="Lgt"/>
    <property type="match status" value="1"/>
</dbReference>
<evidence type="ECO:0000256" key="3">
    <source>
        <dbReference type="ARBA" id="ARBA00022679"/>
    </source>
</evidence>
<dbReference type="GO" id="GO:0008961">
    <property type="term" value="F:phosphatidylglycerol-prolipoprotein diacylglyceryl transferase activity"/>
    <property type="evidence" value="ECO:0007669"/>
    <property type="project" value="UniProtKB-UniRule"/>
</dbReference>
<evidence type="ECO:0000256" key="2">
    <source>
        <dbReference type="ARBA" id="ARBA00022475"/>
    </source>
</evidence>
<dbReference type="EC" id="2.5.1.145" evidence="7"/>
<keyword evidence="6 7" id="KW-0472">Membrane</keyword>
<feature type="transmembrane region" description="Helical" evidence="7">
    <location>
        <begin position="94"/>
        <end position="116"/>
    </location>
</feature>
<keyword evidence="9" id="KW-1185">Reference proteome</keyword>
<protein>
    <recommendedName>
        <fullName evidence="7">Phosphatidylglycerol--prolipoprotein diacylglyceryl transferase</fullName>
        <ecNumber evidence="7">2.5.1.145</ecNumber>
    </recommendedName>
</protein>
<dbReference type="NCBIfam" id="TIGR00544">
    <property type="entry name" value="lgt"/>
    <property type="match status" value="1"/>
</dbReference>
<accession>A0AAX2SFB3</accession>
<dbReference type="PANTHER" id="PTHR30589">
    <property type="entry name" value="PROLIPOPROTEIN DIACYLGLYCERYL TRANSFERASE"/>
    <property type="match status" value="1"/>
</dbReference>
<feature type="transmembrane region" description="Helical" evidence="7">
    <location>
        <begin position="52"/>
        <end position="74"/>
    </location>
</feature>
<evidence type="ECO:0000256" key="7">
    <source>
        <dbReference type="HAMAP-Rule" id="MF_01147"/>
    </source>
</evidence>
<dbReference type="PANTHER" id="PTHR30589:SF0">
    <property type="entry name" value="PHOSPHATIDYLGLYCEROL--PROLIPOPROTEIN DIACYLGLYCERYL TRANSFERASE"/>
    <property type="match status" value="1"/>
</dbReference>
<comment type="function">
    <text evidence="7">Catalyzes the transfer of the diacylglyceryl group from phosphatidylglycerol to the sulfhydryl group of the N-terminal cysteine of a prolipoprotein, the first step in the formation of mature lipoproteins.</text>
</comment>
<feature type="transmembrane region" description="Helical" evidence="7">
    <location>
        <begin position="16"/>
        <end position="40"/>
    </location>
</feature>
<dbReference type="GO" id="GO:0005886">
    <property type="term" value="C:plasma membrane"/>
    <property type="evidence" value="ECO:0007669"/>
    <property type="project" value="UniProtKB-SubCell"/>
</dbReference>
<organism evidence="8 9">
    <name type="scientific">Kocuria rhizophila</name>
    <dbReference type="NCBI Taxonomy" id="72000"/>
    <lineage>
        <taxon>Bacteria</taxon>
        <taxon>Bacillati</taxon>
        <taxon>Actinomycetota</taxon>
        <taxon>Actinomycetes</taxon>
        <taxon>Micrococcales</taxon>
        <taxon>Micrococcaceae</taxon>
        <taxon>Kocuria</taxon>
    </lineage>
</organism>
<dbReference type="PROSITE" id="PS01311">
    <property type="entry name" value="LGT"/>
    <property type="match status" value="1"/>
</dbReference>
<evidence type="ECO:0000313" key="8">
    <source>
        <dbReference type="EMBL" id="TFI02709.1"/>
    </source>
</evidence>
<evidence type="ECO:0000256" key="1">
    <source>
        <dbReference type="ARBA" id="ARBA00007150"/>
    </source>
</evidence>
<feature type="transmembrane region" description="Helical" evidence="7">
    <location>
        <begin position="123"/>
        <end position="141"/>
    </location>
</feature>
<keyword evidence="2 7" id="KW-1003">Cell membrane</keyword>
<evidence type="ECO:0000256" key="4">
    <source>
        <dbReference type="ARBA" id="ARBA00022692"/>
    </source>
</evidence>
<comment type="subcellular location">
    <subcellularLocation>
        <location evidence="7">Cell membrane</location>
        <topology evidence="7">Multi-pass membrane protein</topology>
    </subcellularLocation>
</comment>
<dbReference type="EMBL" id="SPNK01000002">
    <property type="protein sequence ID" value="TFI02709.1"/>
    <property type="molecule type" value="Genomic_DNA"/>
</dbReference>